<evidence type="ECO:0000256" key="2">
    <source>
        <dbReference type="ARBA" id="ARBA00007614"/>
    </source>
</evidence>
<reference evidence="13" key="1">
    <citation type="submission" date="2010-11" db="EMBL/GenBank/DDBJ databases">
        <title>The complete genome of Desulfurococcus mucosus DSM 2162.</title>
        <authorList>
            <consortium name="US DOE Joint Genome Institute (JGI-PGF)"/>
            <person name="Lucas S."/>
            <person name="Copeland A."/>
            <person name="Lapidus A."/>
            <person name="Bruce D."/>
            <person name="Goodwin L."/>
            <person name="Pitluck S."/>
            <person name="Kyrpides N."/>
            <person name="Mavromatis K."/>
            <person name="Pagani I."/>
            <person name="Ivanova N."/>
            <person name="Ovchinnikova G."/>
            <person name="Chertkov O."/>
            <person name="Held B."/>
            <person name="Brettin T."/>
            <person name="Detter J.C."/>
            <person name="Tapia R."/>
            <person name="Han C."/>
            <person name="Land M."/>
            <person name="Hauser L."/>
            <person name="Markowitz V."/>
            <person name="Cheng J.-F."/>
            <person name="Hugenholtz P."/>
            <person name="Woyke T."/>
            <person name="Wu D."/>
            <person name="Wirth R."/>
            <person name="Bilek Y."/>
            <person name="Hader T."/>
            <person name="Klenk H.-P."/>
            <person name="Eisen J.A."/>
        </authorList>
    </citation>
    <scope>NUCLEOTIDE SEQUENCE [LARGE SCALE GENOMIC DNA]</scope>
    <source>
        <strain evidence="13">ATCC 35584 / DSM 2162 / JCM 9187 / O7/1</strain>
    </source>
</reference>
<dbReference type="Gene3D" id="3.40.1160.10">
    <property type="entry name" value="Acetylglutamate kinase-like"/>
    <property type="match status" value="1"/>
</dbReference>
<keyword evidence="4" id="KW-0963">Cytoplasm</keyword>
<evidence type="ECO:0000256" key="6">
    <source>
        <dbReference type="ARBA" id="ARBA00022741"/>
    </source>
</evidence>
<keyword evidence="8" id="KW-0067">ATP-binding</keyword>
<feature type="domain" description="Aspartate/glutamate/uridylate kinase" evidence="11">
    <location>
        <begin position="3"/>
        <end position="200"/>
    </location>
</feature>
<dbReference type="Pfam" id="PF00696">
    <property type="entry name" value="AA_kinase"/>
    <property type="match status" value="1"/>
</dbReference>
<protein>
    <recommendedName>
        <fullName evidence="3">UMP kinase</fullName>
        <ecNumber evidence="3">2.7.4.22</ecNumber>
    </recommendedName>
    <alternativeName>
        <fullName evidence="10">Uridine monophosphate kinase</fullName>
    </alternativeName>
</protein>
<evidence type="ECO:0000256" key="7">
    <source>
        <dbReference type="ARBA" id="ARBA00022777"/>
    </source>
</evidence>
<dbReference type="PANTHER" id="PTHR42833:SF4">
    <property type="entry name" value="URIDYLATE KINASE PUMPKIN, CHLOROPLASTIC"/>
    <property type="match status" value="1"/>
</dbReference>
<dbReference type="InterPro" id="IPR001048">
    <property type="entry name" value="Asp/Glu/Uridylate_kinase"/>
</dbReference>
<dbReference type="eggNOG" id="arCOG00858">
    <property type="taxonomic scope" value="Archaea"/>
</dbReference>
<evidence type="ECO:0000256" key="4">
    <source>
        <dbReference type="ARBA" id="ARBA00022490"/>
    </source>
</evidence>
<dbReference type="NCBIfam" id="TIGR02076">
    <property type="entry name" value="pyrH_arch"/>
    <property type="match status" value="1"/>
</dbReference>
<dbReference type="STRING" id="765177.Desmu_0024"/>
<dbReference type="InterPro" id="IPR036393">
    <property type="entry name" value="AceGlu_kinase-like_sf"/>
</dbReference>
<keyword evidence="9" id="KW-0665">Pyrimidine biosynthesis</keyword>
<accession>E8RAD3</accession>
<dbReference type="KEGG" id="dmu:Desmu_0024"/>
<dbReference type="AlphaFoldDB" id="E8RAD3"/>
<evidence type="ECO:0000313" key="13">
    <source>
        <dbReference type="Proteomes" id="UP000001068"/>
    </source>
</evidence>
<evidence type="ECO:0000256" key="5">
    <source>
        <dbReference type="ARBA" id="ARBA00022679"/>
    </source>
</evidence>
<dbReference type="GO" id="GO:0006225">
    <property type="term" value="P:UDP biosynthetic process"/>
    <property type="evidence" value="ECO:0007669"/>
    <property type="project" value="TreeGrafter"/>
</dbReference>
<keyword evidence="7 12" id="KW-0418">Kinase</keyword>
<organism evidence="12 13">
    <name type="scientific">Desulfurococcus mucosus (strain ATCC 35584 / DSM 2162 / JCM 9187 / O7/1)</name>
    <dbReference type="NCBI Taxonomy" id="765177"/>
    <lineage>
        <taxon>Archaea</taxon>
        <taxon>Thermoproteota</taxon>
        <taxon>Thermoprotei</taxon>
        <taxon>Desulfurococcales</taxon>
        <taxon>Desulfurococcaceae</taxon>
        <taxon>Desulfurococcus</taxon>
    </lineage>
</organism>
<comment type="pathway">
    <text evidence="1">Pyrimidine metabolism; CTP biosynthesis via de novo pathway; UDP from UMP (UMPK route): step 1/1.</text>
</comment>
<dbReference type="SUPFAM" id="SSF53633">
    <property type="entry name" value="Carbamate kinase-like"/>
    <property type="match status" value="1"/>
</dbReference>
<sequence>METLVLKITGKVFDEGASLVARYIELLRMLLDEYRVVVVAGGGNMARKYISDARALGVSSNYWLDTIGIWASRLNSLLLASSLQPYAYPKPAASLEEVLDALSSHRVVAMGGLIPGQSTASTAVEVAEAVGVGKLYYFSAVGFVYDKDPLRHPDAKPLREVDATRLKAMLEQKQLPGEYALIDEKALDLAVRSNIVIQLISHREPEKLMEAMRGGNPGSVIYPR</sequence>
<evidence type="ECO:0000256" key="8">
    <source>
        <dbReference type="ARBA" id="ARBA00022840"/>
    </source>
</evidence>
<dbReference type="InterPro" id="IPR011818">
    <property type="entry name" value="Uridylate_kinase_arch/spir"/>
</dbReference>
<proteinExistence type="inferred from homology"/>
<evidence type="ECO:0000256" key="9">
    <source>
        <dbReference type="ARBA" id="ARBA00022975"/>
    </source>
</evidence>
<gene>
    <name evidence="12" type="ordered locus">Desmu_0024</name>
</gene>
<evidence type="ECO:0000256" key="10">
    <source>
        <dbReference type="ARBA" id="ARBA00032092"/>
    </source>
</evidence>
<dbReference type="GO" id="GO:0005524">
    <property type="term" value="F:ATP binding"/>
    <property type="evidence" value="ECO:0007669"/>
    <property type="project" value="UniProtKB-KW"/>
</dbReference>
<comment type="similarity">
    <text evidence="2">Belongs to the UMP kinase family.</text>
</comment>
<reference evidence="12 13" key="2">
    <citation type="journal article" date="2011" name="Stand. Genomic Sci.">
        <title>Complete genome sequence of Desulfurococcus mucosus type strain (O7/1).</title>
        <authorList>
            <person name="Wirth R."/>
            <person name="Chertkov O."/>
            <person name="Held B."/>
            <person name="Lapidus A."/>
            <person name="Nolan M."/>
            <person name="Lucas S."/>
            <person name="Hammon N."/>
            <person name="Deshpande S."/>
            <person name="Cheng J.F."/>
            <person name="Tapia R."/>
            <person name="Han C."/>
            <person name="Goodwin L."/>
            <person name="Pitluck S."/>
            <person name="Liolios K."/>
            <person name="Ioanna P."/>
            <person name="Ivanova N."/>
            <person name="Mavromatis K."/>
            <person name="Mikhailova N."/>
            <person name="Pati A."/>
            <person name="Chen A."/>
            <person name="Palaniappan K."/>
            <person name="Land M."/>
            <person name="Hauser L."/>
            <person name="Chang Y.J."/>
            <person name="Jeffries C.D."/>
            <person name="Bilek Y."/>
            <person name="Hader T."/>
            <person name="Rohde M."/>
            <person name="Spring S."/>
            <person name="Sikorski J."/>
            <person name="Goker M."/>
            <person name="Woyke T."/>
            <person name="Bristow J."/>
            <person name="Eisen J.A."/>
            <person name="Markowitz V."/>
            <person name="Hugenholtz P."/>
            <person name="Kyrpides N.C."/>
            <person name="Klenk H.P."/>
        </authorList>
    </citation>
    <scope>NUCLEOTIDE SEQUENCE [LARGE SCALE GENOMIC DNA]</scope>
    <source>
        <strain evidence="13">ATCC 35584 / DSM 2162 / JCM 9187 / O7/1</strain>
    </source>
</reference>
<evidence type="ECO:0000313" key="12">
    <source>
        <dbReference type="EMBL" id="ADV64343.1"/>
    </source>
</evidence>
<dbReference type="PANTHER" id="PTHR42833">
    <property type="entry name" value="URIDYLATE KINASE"/>
    <property type="match status" value="1"/>
</dbReference>
<dbReference type="HOGENOM" id="CLU_079546_0_0_2"/>
<keyword evidence="6" id="KW-0547">Nucleotide-binding</keyword>
<evidence type="ECO:0000256" key="1">
    <source>
        <dbReference type="ARBA" id="ARBA00004791"/>
    </source>
</evidence>
<evidence type="ECO:0000259" key="11">
    <source>
        <dbReference type="Pfam" id="PF00696"/>
    </source>
</evidence>
<evidence type="ECO:0000256" key="3">
    <source>
        <dbReference type="ARBA" id="ARBA00012899"/>
    </source>
</evidence>
<keyword evidence="13" id="KW-1185">Reference proteome</keyword>
<dbReference type="GO" id="GO:0033862">
    <property type="term" value="F:UMP kinase activity"/>
    <property type="evidence" value="ECO:0007669"/>
    <property type="project" value="UniProtKB-EC"/>
</dbReference>
<keyword evidence="5 12" id="KW-0808">Transferase</keyword>
<dbReference type="EC" id="2.7.4.22" evidence="3"/>
<name>E8RAD3_DESM0</name>
<dbReference type="Proteomes" id="UP000001068">
    <property type="component" value="Chromosome"/>
</dbReference>
<dbReference type="EMBL" id="CP002363">
    <property type="protein sequence ID" value="ADV64343.1"/>
    <property type="molecule type" value="Genomic_DNA"/>
</dbReference>